<dbReference type="Proteomes" id="UP001054821">
    <property type="component" value="Chromosome 2"/>
</dbReference>
<reference evidence="1 2" key="1">
    <citation type="journal article" date="2022" name="G3 (Bethesda)">
        <title>Whole-genome sequence and methylome profiling of the almond [Prunus dulcis (Mill.) D.A. Webb] cultivar 'Nonpareil'.</title>
        <authorList>
            <person name="D'Amico-Willman K.M."/>
            <person name="Ouma W.Z."/>
            <person name="Meulia T."/>
            <person name="Sideli G.M."/>
            <person name="Gradziel T.M."/>
            <person name="Fresnedo-Ramirez J."/>
        </authorList>
    </citation>
    <scope>NUCLEOTIDE SEQUENCE [LARGE SCALE GENOMIC DNA]</scope>
    <source>
        <strain evidence="1">Clone GOH B32 T37-40</strain>
    </source>
</reference>
<dbReference type="AlphaFoldDB" id="A0AAD4ZFL7"/>
<evidence type="ECO:0000313" key="2">
    <source>
        <dbReference type="Proteomes" id="UP001054821"/>
    </source>
</evidence>
<accession>A0AAD4ZFL7</accession>
<gene>
    <name evidence="1" type="ORF">L3X38_012854</name>
</gene>
<protein>
    <submittedName>
        <fullName evidence="1">Uncharacterized protein</fullName>
    </submittedName>
</protein>
<proteinExistence type="predicted"/>
<evidence type="ECO:0000313" key="1">
    <source>
        <dbReference type="EMBL" id="KAI5344977.1"/>
    </source>
</evidence>
<name>A0AAD4ZFL7_PRUDU</name>
<sequence length="147" mass="16838">MHQSARTRKERKKPHINHRVWATEMAARRRKVSGLNQSRSSAILEFFDWETGIDHLAKLKQRLAGIFFVLLDNPLISKQSNPLLSSKIKSSTASKHEKLELPPSINFLLRSDLKVHYKLSSIFISSNSKTPFLISWAGSVFRVLKTL</sequence>
<keyword evidence="2" id="KW-1185">Reference proteome</keyword>
<comment type="caution">
    <text evidence="1">The sequence shown here is derived from an EMBL/GenBank/DDBJ whole genome shotgun (WGS) entry which is preliminary data.</text>
</comment>
<organism evidence="1 2">
    <name type="scientific">Prunus dulcis</name>
    <name type="common">Almond</name>
    <name type="synonym">Amygdalus dulcis</name>
    <dbReference type="NCBI Taxonomy" id="3755"/>
    <lineage>
        <taxon>Eukaryota</taxon>
        <taxon>Viridiplantae</taxon>
        <taxon>Streptophyta</taxon>
        <taxon>Embryophyta</taxon>
        <taxon>Tracheophyta</taxon>
        <taxon>Spermatophyta</taxon>
        <taxon>Magnoliopsida</taxon>
        <taxon>eudicotyledons</taxon>
        <taxon>Gunneridae</taxon>
        <taxon>Pentapetalae</taxon>
        <taxon>rosids</taxon>
        <taxon>fabids</taxon>
        <taxon>Rosales</taxon>
        <taxon>Rosaceae</taxon>
        <taxon>Amygdaloideae</taxon>
        <taxon>Amygdaleae</taxon>
        <taxon>Prunus</taxon>
    </lineage>
</organism>
<dbReference type="EMBL" id="JAJFAZ020000002">
    <property type="protein sequence ID" value="KAI5344977.1"/>
    <property type="molecule type" value="Genomic_DNA"/>
</dbReference>